<sequence length="325" mass="35798">MASERDAQIVYKIVKCRPLFIHLLPIKGLQMTRLTAKDFPPELLEYFDFYVHGKISKREFLDIAGKFVVGGLAAAALGTLLTPNYAFAQQVEFTDPDIVAEYIRYPSPQGHGEVRGYMVRPAKAAGKVPGVVVVHENRGLNPYIEDVARRVAKAGFIALAPDGLSSVGGYPGNDEKGRELQSQVDPTKLMNDFFAAIEFLMHHDALTGKVGMTGFCYGGGVANAAAVAYPELAAAVPFYGRQPKAEDVPRIKAPLLLHYGELDSRINEGWPAYEAALKANQKVYEAYIYPGVNHGFHNDSTPRYDKAAADLAWTRTIAWFNQYLV</sequence>
<protein>
    <submittedName>
        <fullName evidence="3">Dienelactone hydrolase family</fullName>
        <ecNumber evidence="3">3.-.-.-</ecNumber>
    </submittedName>
</protein>
<reference evidence="3 4" key="1">
    <citation type="submission" date="2016-04" db="EMBL/GenBank/DDBJ databases">
        <title>ATOL: Assembling a taxonomically balanced genome-scale reconstruction of the evolutionary history of the Enterobacteriaceae.</title>
        <authorList>
            <person name="Plunkett G.III."/>
            <person name="Neeno-Eckwall E.C."/>
            <person name="Glasner J.D."/>
            <person name="Perna N.T."/>
        </authorList>
    </citation>
    <scope>NUCLEOTIDE SEQUENCE [LARGE SCALE GENOMIC DNA]</scope>
    <source>
        <strain evidence="3 4">ATCC 51602</strain>
    </source>
</reference>
<dbReference type="Gene3D" id="3.40.50.1820">
    <property type="entry name" value="alpha/beta hydrolase"/>
    <property type="match status" value="1"/>
</dbReference>
<gene>
    <name evidence="3" type="ORF">M976_00538</name>
</gene>
<dbReference type="Proteomes" id="UP000078407">
    <property type="component" value="Unassembled WGS sequence"/>
</dbReference>
<dbReference type="PANTHER" id="PTHR46623">
    <property type="entry name" value="CARBOXYMETHYLENEBUTENOLIDASE-RELATED"/>
    <property type="match status" value="1"/>
</dbReference>
<dbReference type="Pfam" id="PF23678">
    <property type="entry name" value="YqhI"/>
    <property type="match status" value="1"/>
</dbReference>
<dbReference type="InterPro" id="IPR057802">
    <property type="entry name" value="YqhI_dom"/>
</dbReference>
<dbReference type="InterPro" id="IPR029058">
    <property type="entry name" value="AB_hydrolase_fold"/>
</dbReference>
<dbReference type="EMBL" id="LXEQ01000007">
    <property type="protein sequence ID" value="OAT32481.1"/>
    <property type="molecule type" value="Genomic_DNA"/>
</dbReference>
<dbReference type="Pfam" id="PF01738">
    <property type="entry name" value="DLH"/>
    <property type="match status" value="1"/>
</dbReference>
<organism evidence="3 4">
    <name type="scientific">Buttiauxella ferragutiae ATCC 51602</name>
    <dbReference type="NCBI Taxonomy" id="1354252"/>
    <lineage>
        <taxon>Bacteria</taxon>
        <taxon>Pseudomonadati</taxon>
        <taxon>Pseudomonadota</taxon>
        <taxon>Gammaproteobacteria</taxon>
        <taxon>Enterobacterales</taxon>
        <taxon>Enterobacteriaceae</taxon>
        <taxon>Buttiauxella</taxon>
    </lineage>
</organism>
<dbReference type="InterPro" id="IPR048094">
    <property type="entry name" value="YghX_hydrolase-like"/>
</dbReference>
<evidence type="ECO:0000259" key="2">
    <source>
        <dbReference type="Pfam" id="PF23678"/>
    </source>
</evidence>
<dbReference type="InterPro" id="IPR002925">
    <property type="entry name" value="Dienelactn_hydro"/>
</dbReference>
<proteinExistence type="predicted"/>
<dbReference type="PANTHER" id="PTHR46623:SF6">
    <property type="entry name" value="ALPHA_BETA-HYDROLASES SUPERFAMILY PROTEIN"/>
    <property type="match status" value="1"/>
</dbReference>
<dbReference type="EC" id="3.-.-.-" evidence="3"/>
<evidence type="ECO:0000313" key="4">
    <source>
        <dbReference type="Proteomes" id="UP000078407"/>
    </source>
</evidence>
<dbReference type="InterPro" id="IPR051049">
    <property type="entry name" value="Dienelactone_hydrolase-like"/>
</dbReference>
<feature type="domain" description="YqhI" evidence="2">
    <location>
        <begin position="31"/>
        <end position="66"/>
    </location>
</feature>
<keyword evidence="4" id="KW-1185">Reference proteome</keyword>
<name>A0ABX2WCZ0_9ENTR</name>
<evidence type="ECO:0000313" key="3">
    <source>
        <dbReference type="EMBL" id="OAT32481.1"/>
    </source>
</evidence>
<dbReference type="SUPFAM" id="SSF53474">
    <property type="entry name" value="alpha/beta-Hydrolases"/>
    <property type="match status" value="1"/>
</dbReference>
<accession>A0ABX2WCZ0</accession>
<keyword evidence="3" id="KW-0378">Hydrolase</keyword>
<dbReference type="GO" id="GO:0016787">
    <property type="term" value="F:hydrolase activity"/>
    <property type="evidence" value="ECO:0007669"/>
    <property type="project" value="UniProtKB-KW"/>
</dbReference>
<comment type="caution">
    <text evidence="3">The sequence shown here is derived from an EMBL/GenBank/DDBJ whole genome shotgun (WGS) entry which is preliminary data.</text>
</comment>
<evidence type="ECO:0000259" key="1">
    <source>
        <dbReference type="Pfam" id="PF01738"/>
    </source>
</evidence>
<dbReference type="NCBIfam" id="NF041440">
    <property type="entry name" value="hydrolase_YghX"/>
    <property type="match status" value="1"/>
</dbReference>
<feature type="domain" description="Dienelactone hydrolase" evidence="1">
    <location>
        <begin position="115"/>
        <end position="324"/>
    </location>
</feature>